<sequence>MFLTWGNADKALVVLNRQQWAWVSQWLASSTWICRNSSQLSRVRAPPPAPWLDGGLEPEITLLWTGYLQKPNQACPAKSPEL</sequence>
<name>A0AAV4CLJ3_9GAST</name>
<dbReference type="Proteomes" id="UP000735302">
    <property type="component" value="Unassembled WGS sequence"/>
</dbReference>
<dbReference type="AlphaFoldDB" id="A0AAV4CLJ3"/>
<gene>
    <name evidence="1" type="ORF">PoB_005855800</name>
</gene>
<evidence type="ECO:0000313" key="1">
    <source>
        <dbReference type="EMBL" id="GFO32053.1"/>
    </source>
</evidence>
<dbReference type="EMBL" id="BLXT01006539">
    <property type="protein sequence ID" value="GFO32053.1"/>
    <property type="molecule type" value="Genomic_DNA"/>
</dbReference>
<keyword evidence="2" id="KW-1185">Reference proteome</keyword>
<proteinExistence type="predicted"/>
<comment type="caution">
    <text evidence="1">The sequence shown here is derived from an EMBL/GenBank/DDBJ whole genome shotgun (WGS) entry which is preliminary data.</text>
</comment>
<reference evidence="1 2" key="1">
    <citation type="journal article" date="2021" name="Elife">
        <title>Chloroplast acquisition without the gene transfer in kleptoplastic sea slugs, Plakobranchus ocellatus.</title>
        <authorList>
            <person name="Maeda T."/>
            <person name="Takahashi S."/>
            <person name="Yoshida T."/>
            <person name="Shimamura S."/>
            <person name="Takaki Y."/>
            <person name="Nagai Y."/>
            <person name="Toyoda A."/>
            <person name="Suzuki Y."/>
            <person name="Arimoto A."/>
            <person name="Ishii H."/>
            <person name="Satoh N."/>
            <person name="Nishiyama T."/>
            <person name="Hasebe M."/>
            <person name="Maruyama T."/>
            <person name="Minagawa J."/>
            <person name="Obokata J."/>
            <person name="Shigenobu S."/>
        </authorList>
    </citation>
    <scope>NUCLEOTIDE SEQUENCE [LARGE SCALE GENOMIC DNA]</scope>
</reference>
<organism evidence="1 2">
    <name type="scientific">Plakobranchus ocellatus</name>
    <dbReference type="NCBI Taxonomy" id="259542"/>
    <lineage>
        <taxon>Eukaryota</taxon>
        <taxon>Metazoa</taxon>
        <taxon>Spiralia</taxon>
        <taxon>Lophotrochozoa</taxon>
        <taxon>Mollusca</taxon>
        <taxon>Gastropoda</taxon>
        <taxon>Heterobranchia</taxon>
        <taxon>Euthyneura</taxon>
        <taxon>Panpulmonata</taxon>
        <taxon>Sacoglossa</taxon>
        <taxon>Placobranchoidea</taxon>
        <taxon>Plakobranchidae</taxon>
        <taxon>Plakobranchus</taxon>
    </lineage>
</organism>
<accession>A0AAV4CLJ3</accession>
<protein>
    <submittedName>
        <fullName evidence="1">Uncharacterized protein</fullName>
    </submittedName>
</protein>
<evidence type="ECO:0000313" key="2">
    <source>
        <dbReference type="Proteomes" id="UP000735302"/>
    </source>
</evidence>